<keyword evidence="1" id="KW-0812">Transmembrane</keyword>
<proteinExistence type="predicted"/>
<reference evidence="2 3" key="1">
    <citation type="journal article" date="2015" name="Stand. Genomic Sci.">
        <title>Genomic Encyclopedia of Bacterial and Archaeal Type Strains, Phase III: the genomes of soil and plant-associated and newly described type strains.</title>
        <authorList>
            <person name="Whitman W.B."/>
            <person name="Woyke T."/>
            <person name="Klenk H.P."/>
            <person name="Zhou Y."/>
            <person name="Lilburn T.G."/>
            <person name="Beck B.J."/>
            <person name="De Vos P."/>
            <person name="Vandamme P."/>
            <person name="Eisen J.A."/>
            <person name="Garrity G."/>
            <person name="Hugenholtz P."/>
            <person name="Kyrpides N.C."/>
        </authorList>
    </citation>
    <scope>NUCLEOTIDE SEQUENCE [LARGE SCALE GENOMIC DNA]</scope>
    <source>
        <strain evidence="2 3">CGMCC 1.5364</strain>
    </source>
</reference>
<dbReference type="Proteomes" id="UP000316225">
    <property type="component" value="Unassembled WGS sequence"/>
</dbReference>
<comment type="caution">
    <text evidence="2">The sequence shown here is derived from an EMBL/GenBank/DDBJ whole genome shotgun (WGS) entry which is preliminary data.</text>
</comment>
<dbReference type="AlphaFoldDB" id="A0A562NVE8"/>
<gene>
    <name evidence="2" type="ORF">IQ24_01414</name>
</gene>
<keyword evidence="3" id="KW-1185">Reference proteome</keyword>
<organism evidence="2 3">
    <name type="scientific">Paracoccus sulfuroxidans</name>
    <dbReference type="NCBI Taxonomy" id="384678"/>
    <lineage>
        <taxon>Bacteria</taxon>
        <taxon>Pseudomonadati</taxon>
        <taxon>Pseudomonadota</taxon>
        <taxon>Alphaproteobacteria</taxon>
        <taxon>Rhodobacterales</taxon>
        <taxon>Paracoccaceae</taxon>
        <taxon>Paracoccus</taxon>
    </lineage>
</organism>
<evidence type="ECO:0000313" key="2">
    <source>
        <dbReference type="EMBL" id="TWI36051.1"/>
    </source>
</evidence>
<sequence>MTIETIRIMADEVASLMAARFGGLRRGQTADLDTMVRRRGAALPRKLRREAMVLAKADRVAEVPKLAKQQDFDRLQRAHKALVNHLRPLGQGGRLQAGAVNIGATLVFALLILGAIALWLLVRRGVI</sequence>
<name>A0A562NVE8_9RHOB</name>
<evidence type="ECO:0000313" key="3">
    <source>
        <dbReference type="Proteomes" id="UP000316225"/>
    </source>
</evidence>
<accession>A0A562NVE8</accession>
<evidence type="ECO:0000256" key="1">
    <source>
        <dbReference type="SAM" id="Phobius"/>
    </source>
</evidence>
<keyword evidence="1" id="KW-1133">Transmembrane helix</keyword>
<keyword evidence="1" id="KW-0472">Membrane</keyword>
<dbReference type="RefSeq" id="WP_145397094.1">
    <property type="nucleotide sequence ID" value="NZ_VLKU01000003.1"/>
</dbReference>
<dbReference type="OrthoDB" id="7874812at2"/>
<feature type="transmembrane region" description="Helical" evidence="1">
    <location>
        <begin position="102"/>
        <end position="122"/>
    </location>
</feature>
<dbReference type="EMBL" id="VLKU01000003">
    <property type="protein sequence ID" value="TWI36051.1"/>
    <property type="molecule type" value="Genomic_DNA"/>
</dbReference>
<protein>
    <submittedName>
        <fullName evidence="2">Uncharacterized protein</fullName>
    </submittedName>
</protein>